<dbReference type="PANTHER" id="PTHR45784:SF3">
    <property type="entry name" value="C-TYPE LECTIN DOMAIN FAMILY 4 MEMBER K-LIKE-RELATED"/>
    <property type="match status" value="1"/>
</dbReference>
<sequence>MRRILSALILSGLCLIYLSLENPKFSFSLSPPLISGTQLYPEFVSVNETMTWSNAQTFCRENFIDLATVKNVTENEMAQSLVPPEDYLWIGLFREPYFNWSDGNSTLFSNWDSVLNPISSMAVICSVTSVQRSGKWSFKSCEEKLPFVCYGPCCGEYCKTTT</sequence>
<keyword evidence="1" id="KW-0732">Signal</keyword>
<protein>
    <recommendedName>
        <fullName evidence="2">C-type lectin domain-containing protein</fullName>
    </recommendedName>
</protein>
<feature type="chain" id="PRO_5018743088" description="C-type lectin domain-containing protein" evidence="1">
    <location>
        <begin position="20"/>
        <end position="162"/>
    </location>
</feature>
<evidence type="ECO:0000256" key="1">
    <source>
        <dbReference type="SAM" id="SignalP"/>
    </source>
</evidence>
<keyword evidence="4" id="KW-1185">Reference proteome</keyword>
<dbReference type="SUPFAM" id="SSF56436">
    <property type="entry name" value="C-type lectin-like"/>
    <property type="match status" value="1"/>
</dbReference>
<dbReference type="SMART" id="SM00034">
    <property type="entry name" value="CLECT"/>
    <property type="match status" value="1"/>
</dbReference>
<dbReference type="GeneTree" id="ENSGT00940000174504"/>
<accession>A0A3Q3GCK9</accession>
<evidence type="ECO:0000313" key="4">
    <source>
        <dbReference type="Proteomes" id="UP000264800"/>
    </source>
</evidence>
<dbReference type="Pfam" id="PF00059">
    <property type="entry name" value="Lectin_C"/>
    <property type="match status" value="1"/>
</dbReference>
<dbReference type="PROSITE" id="PS50041">
    <property type="entry name" value="C_TYPE_LECTIN_2"/>
    <property type="match status" value="1"/>
</dbReference>
<reference evidence="3" key="2">
    <citation type="submission" date="2025-09" db="UniProtKB">
        <authorList>
            <consortium name="Ensembl"/>
        </authorList>
    </citation>
    <scope>IDENTIFICATION</scope>
</reference>
<dbReference type="InterPro" id="IPR001304">
    <property type="entry name" value="C-type_lectin-like"/>
</dbReference>
<dbReference type="InterPro" id="IPR016186">
    <property type="entry name" value="C-type_lectin-like/link_sf"/>
</dbReference>
<dbReference type="PANTHER" id="PTHR45784">
    <property type="entry name" value="C-TYPE LECTIN DOMAIN FAMILY 20 MEMBER A-RELATED"/>
    <property type="match status" value="1"/>
</dbReference>
<evidence type="ECO:0000313" key="3">
    <source>
        <dbReference type="Ensembl" id="ENSKMAP00000021577.1"/>
    </source>
</evidence>
<dbReference type="Gene3D" id="3.10.100.10">
    <property type="entry name" value="Mannose-Binding Protein A, subunit A"/>
    <property type="match status" value="1"/>
</dbReference>
<dbReference type="Proteomes" id="UP000264800">
    <property type="component" value="Unplaced"/>
</dbReference>
<name>A0A3Q3GCK9_KRYMA</name>
<evidence type="ECO:0000259" key="2">
    <source>
        <dbReference type="PROSITE" id="PS50041"/>
    </source>
</evidence>
<feature type="domain" description="C-type lectin" evidence="2">
    <location>
        <begin position="48"/>
        <end position="150"/>
    </location>
</feature>
<organism evidence="3 4">
    <name type="scientific">Kryptolebias marmoratus</name>
    <name type="common">Mangrove killifish</name>
    <name type="synonym">Rivulus marmoratus</name>
    <dbReference type="NCBI Taxonomy" id="37003"/>
    <lineage>
        <taxon>Eukaryota</taxon>
        <taxon>Metazoa</taxon>
        <taxon>Chordata</taxon>
        <taxon>Craniata</taxon>
        <taxon>Vertebrata</taxon>
        <taxon>Euteleostomi</taxon>
        <taxon>Actinopterygii</taxon>
        <taxon>Neopterygii</taxon>
        <taxon>Teleostei</taxon>
        <taxon>Neoteleostei</taxon>
        <taxon>Acanthomorphata</taxon>
        <taxon>Ovalentaria</taxon>
        <taxon>Atherinomorphae</taxon>
        <taxon>Cyprinodontiformes</taxon>
        <taxon>Rivulidae</taxon>
        <taxon>Kryptolebias</taxon>
    </lineage>
</organism>
<feature type="signal peptide" evidence="1">
    <location>
        <begin position="1"/>
        <end position="19"/>
    </location>
</feature>
<dbReference type="Ensembl" id="ENSKMAT00000021856.1">
    <property type="protein sequence ID" value="ENSKMAP00000021577.1"/>
    <property type="gene ID" value="ENSKMAG00000016050.1"/>
</dbReference>
<reference evidence="3" key="1">
    <citation type="submission" date="2025-08" db="UniProtKB">
        <authorList>
            <consortium name="Ensembl"/>
        </authorList>
    </citation>
    <scope>IDENTIFICATION</scope>
</reference>
<dbReference type="InterPro" id="IPR016187">
    <property type="entry name" value="CTDL_fold"/>
</dbReference>
<dbReference type="AlphaFoldDB" id="A0A3Q3GCK9"/>
<proteinExistence type="predicted"/>
<dbReference type="OMA" id="QTRGHWH"/>